<dbReference type="Pfam" id="PF12164">
    <property type="entry name" value="SporV_AA"/>
    <property type="match status" value="1"/>
</dbReference>
<keyword evidence="1" id="KW-0472">Membrane</keyword>
<dbReference type="EMBL" id="CAJRAY010000070">
    <property type="protein sequence ID" value="CAG5090075.1"/>
    <property type="molecule type" value="Genomic_DNA"/>
</dbReference>
<dbReference type="RefSeq" id="WP_213485075.1">
    <property type="nucleotide sequence ID" value="NZ_CAJRAY010000070.1"/>
</dbReference>
<name>A0ABN7S503_THEXY</name>
<organism evidence="3 4">
    <name type="scientific">Thermobacillus xylanilyticus</name>
    <dbReference type="NCBI Taxonomy" id="76633"/>
    <lineage>
        <taxon>Bacteria</taxon>
        <taxon>Bacillati</taxon>
        <taxon>Bacillota</taxon>
        <taxon>Bacilli</taxon>
        <taxon>Bacillales</taxon>
        <taxon>Paenibacillaceae</taxon>
        <taxon>Thermobacillus</taxon>
    </lineage>
</organism>
<accession>A0ABN7S503</accession>
<dbReference type="Proteomes" id="UP000681526">
    <property type="component" value="Unassembled WGS sequence"/>
</dbReference>
<proteinExistence type="predicted"/>
<reference evidence="3 4" key="1">
    <citation type="submission" date="2021-04" db="EMBL/GenBank/DDBJ databases">
        <authorList>
            <person name="Rakotoarivonina H."/>
        </authorList>
    </citation>
    <scope>NUCLEOTIDE SEQUENCE [LARGE SCALE GENOMIC DNA]</scope>
    <source>
        <strain evidence="3 4">XE</strain>
    </source>
</reference>
<dbReference type="InterPro" id="IPR021997">
    <property type="entry name" value="SporV_AA"/>
</dbReference>
<keyword evidence="1" id="KW-1133">Transmembrane helix</keyword>
<keyword evidence="4" id="KW-1185">Reference proteome</keyword>
<evidence type="ECO:0000259" key="2">
    <source>
        <dbReference type="Pfam" id="PF12164"/>
    </source>
</evidence>
<evidence type="ECO:0000313" key="3">
    <source>
        <dbReference type="EMBL" id="CAG5090075.1"/>
    </source>
</evidence>
<comment type="caution">
    <text evidence="3">The sequence shown here is derived from an EMBL/GenBank/DDBJ whole genome shotgun (WGS) entry which is preliminary data.</text>
</comment>
<evidence type="ECO:0000256" key="1">
    <source>
        <dbReference type="SAM" id="Phobius"/>
    </source>
</evidence>
<evidence type="ECO:0000313" key="4">
    <source>
        <dbReference type="Proteomes" id="UP000681526"/>
    </source>
</evidence>
<keyword evidence="1" id="KW-0812">Transmembrane</keyword>
<protein>
    <submittedName>
        <fullName evidence="3">Stage V sporulation protein AA</fullName>
    </submittedName>
</protein>
<sequence>MTTVRTNTLYVRLRKRLVIRPGDDVRLGDAARLLADEARERRLKELVLYRHKPEDGDRVVIDMLHVIRAVSETEPGLDVEFVGEPQTLVTVAARPQKPLPGMLIVAWLLLFFGSGLAIMNFHADVGMLEVHRRMTELITGTKPERPLWFQIPYSIGVGLGMVLFFNRVIRRKLSEEPSPLEVELYLYQENVDAYVVADEMRKLHRNQGGGGQGSGGRG</sequence>
<feature type="transmembrane region" description="Helical" evidence="1">
    <location>
        <begin position="103"/>
        <end position="123"/>
    </location>
</feature>
<dbReference type="Gene3D" id="2.60.480.10">
    <property type="entry name" value="eubacterium ventriosum atcc domain"/>
    <property type="match status" value="1"/>
</dbReference>
<feature type="domain" description="Stage V sporulation protein AA" evidence="2">
    <location>
        <begin position="7"/>
        <end position="93"/>
    </location>
</feature>
<dbReference type="InterPro" id="IPR038548">
    <property type="entry name" value="SporV_AA_N_sf"/>
</dbReference>
<feature type="transmembrane region" description="Helical" evidence="1">
    <location>
        <begin position="147"/>
        <end position="165"/>
    </location>
</feature>
<gene>
    <name evidence="3" type="primary">txxe 1940-spoVAA</name>
    <name evidence="3" type="ORF">TXXE_13820</name>
</gene>